<accession>A0A934S0E6</accession>
<keyword evidence="7" id="KW-1185">Reference proteome</keyword>
<reference evidence="6" key="1">
    <citation type="submission" date="2021-01" db="EMBL/GenBank/DDBJ databases">
        <title>Modified the classification status of verrucomicrobia.</title>
        <authorList>
            <person name="Feng X."/>
        </authorList>
    </citation>
    <scope>NUCLEOTIDE SEQUENCE</scope>
    <source>
        <strain evidence="6">KCTC 13126</strain>
    </source>
</reference>
<dbReference type="NCBIfam" id="TIGR00277">
    <property type="entry name" value="HDIG"/>
    <property type="match status" value="1"/>
</dbReference>
<sequence length="602" mass="65191">MSARILVIDPDPNAIEALQNALEPKAASWTLVTAQNETDALAAVEDTTPDIVVTSLAANQGDGLALLSKLIDRAPLAHAYIRAGEDQKPSLSRALEGGCHFLSTELSSNELLEELKTCLSERSWQTSPQVEQVLEACSQFQSLPDSYLQIARAIQSPNASISDVAELISLDLALSAKVLETVNSPFYGFGKEISDLSQAINLLGLGSLQSIVLAIKVFDYIGQSTTHCALVSEIWNHSIDVAAAARRITLHTTDNPQEAELAYSAGLLHDIGKLILLEVIPDQFIEAQRRAYENSRSTWRSELEAFGCDHAEVGARLLANWNLPSVICQTTALHHRPANACQSEFSILTAVHAANTVVRKRKQASHADAIADQAYLHEIGLSEKRDEWELVARGQPLPTKPKLSIKREAPTDAPPPPITTTRVAHDALSRAIEDAQQKKEQREERLSAHRHTNNVYLAFAAGIVCCLSCIYFLSTIEDAPAQEPESIAPSQGANYGSRQDILDEIMSSDAPSKTDATPKAAPSILTEVIVETPPSEPPPPPPPPFPEIQLGAIFHRSSGAKAQVNGRILGVGDTIEGARITAIEQLSITAEHYGRTKTFTLN</sequence>
<gene>
    <name evidence="6" type="ORF">JIN87_22270</name>
</gene>
<evidence type="ECO:0000313" key="6">
    <source>
        <dbReference type="EMBL" id="MBK1879628.1"/>
    </source>
</evidence>
<dbReference type="PANTHER" id="PTHR33525">
    <property type="match status" value="1"/>
</dbReference>
<dbReference type="Gene3D" id="3.40.50.2300">
    <property type="match status" value="1"/>
</dbReference>
<dbReference type="GO" id="GO:0000160">
    <property type="term" value="P:phosphorelay signal transduction system"/>
    <property type="evidence" value="ECO:0007669"/>
    <property type="project" value="InterPro"/>
</dbReference>
<dbReference type="CDD" id="cd00156">
    <property type="entry name" value="REC"/>
    <property type="match status" value="1"/>
</dbReference>
<dbReference type="InterPro" id="IPR003607">
    <property type="entry name" value="HD/PDEase_dom"/>
</dbReference>
<keyword evidence="2" id="KW-0175">Coiled coil</keyword>
<dbReference type="InterPro" id="IPR011006">
    <property type="entry name" value="CheY-like_superfamily"/>
</dbReference>
<dbReference type="InterPro" id="IPR013976">
    <property type="entry name" value="HDOD"/>
</dbReference>
<evidence type="ECO:0000313" key="7">
    <source>
        <dbReference type="Proteomes" id="UP000617628"/>
    </source>
</evidence>
<dbReference type="Pfam" id="PF08668">
    <property type="entry name" value="HDOD"/>
    <property type="match status" value="1"/>
</dbReference>
<dbReference type="CDD" id="cd00077">
    <property type="entry name" value="HDc"/>
    <property type="match status" value="1"/>
</dbReference>
<dbReference type="Gene3D" id="1.10.3210.10">
    <property type="entry name" value="Hypothetical protein af1432"/>
    <property type="match status" value="1"/>
</dbReference>
<feature type="domain" description="HDOD" evidence="5">
    <location>
        <begin position="140"/>
        <end position="337"/>
    </location>
</feature>
<feature type="region of interest" description="Disordered" evidence="3">
    <location>
        <begin position="399"/>
        <end position="420"/>
    </location>
</feature>
<protein>
    <submittedName>
        <fullName evidence="6">HDOD domain-containing protein</fullName>
    </submittedName>
</protein>
<proteinExistence type="predicted"/>
<comment type="caution">
    <text evidence="6">The sequence shown here is derived from an EMBL/GenBank/DDBJ whole genome shotgun (WGS) entry which is preliminary data.</text>
</comment>
<organism evidence="6 7">
    <name type="scientific">Pelagicoccus mobilis</name>
    <dbReference type="NCBI Taxonomy" id="415221"/>
    <lineage>
        <taxon>Bacteria</taxon>
        <taxon>Pseudomonadati</taxon>
        <taxon>Verrucomicrobiota</taxon>
        <taxon>Opitutia</taxon>
        <taxon>Puniceicoccales</taxon>
        <taxon>Pelagicoccaceae</taxon>
        <taxon>Pelagicoccus</taxon>
    </lineage>
</organism>
<dbReference type="PROSITE" id="PS50110">
    <property type="entry name" value="RESPONSE_REGULATORY"/>
    <property type="match status" value="1"/>
</dbReference>
<evidence type="ECO:0000256" key="1">
    <source>
        <dbReference type="PROSITE-ProRule" id="PRU00169"/>
    </source>
</evidence>
<dbReference type="PANTHER" id="PTHR33525:SF3">
    <property type="entry name" value="RIBONUCLEASE Y"/>
    <property type="match status" value="1"/>
</dbReference>
<dbReference type="InterPro" id="IPR006675">
    <property type="entry name" value="HDIG_dom"/>
</dbReference>
<evidence type="ECO:0000256" key="3">
    <source>
        <dbReference type="SAM" id="MobiDB-lite"/>
    </source>
</evidence>
<dbReference type="PROSITE" id="PS51833">
    <property type="entry name" value="HDOD"/>
    <property type="match status" value="1"/>
</dbReference>
<dbReference type="SUPFAM" id="SSF52172">
    <property type="entry name" value="CheY-like"/>
    <property type="match status" value="1"/>
</dbReference>
<comment type="caution">
    <text evidence="1">Lacks conserved residue(s) required for the propagation of feature annotation.</text>
</comment>
<evidence type="ECO:0000259" key="5">
    <source>
        <dbReference type="PROSITE" id="PS51833"/>
    </source>
</evidence>
<dbReference type="RefSeq" id="WP_200357840.1">
    <property type="nucleotide sequence ID" value="NZ_JAENIL010000052.1"/>
</dbReference>
<evidence type="ECO:0000259" key="4">
    <source>
        <dbReference type="PROSITE" id="PS50110"/>
    </source>
</evidence>
<dbReference type="SMART" id="SM00471">
    <property type="entry name" value="HDc"/>
    <property type="match status" value="1"/>
</dbReference>
<name>A0A934S0E6_9BACT</name>
<dbReference type="InterPro" id="IPR001789">
    <property type="entry name" value="Sig_transdc_resp-reg_receiver"/>
</dbReference>
<feature type="coiled-coil region" evidence="2">
    <location>
        <begin position="425"/>
        <end position="452"/>
    </location>
</feature>
<feature type="domain" description="Response regulatory" evidence="4">
    <location>
        <begin position="4"/>
        <end position="119"/>
    </location>
</feature>
<dbReference type="AlphaFoldDB" id="A0A934S0E6"/>
<dbReference type="Proteomes" id="UP000617628">
    <property type="component" value="Unassembled WGS sequence"/>
</dbReference>
<dbReference type="Pfam" id="PF00072">
    <property type="entry name" value="Response_reg"/>
    <property type="match status" value="1"/>
</dbReference>
<dbReference type="SUPFAM" id="SSF109604">
    <property type="entry name" value="HD-domain/PDEase-like"/>
    <property type="match status" value="1"/>
</dbReference>
<dbReference type="InterPro" id="IPR052340">
    <property type="entry name" value="RNase_Y/CdgJ"/>
</dbReference>
<evidence type="ECO:0000256" key="2">
    <source>
        <dbReference type="SAM" id="Coils"/>
    </source>
</evidence>
<dbReference type="EMBL" id="JAENIL010000052">
    <property type="protein sequence ID" value="MBK1879628.1"/>
    <property type="molecule type" value="Genomic_DNA"/>
</dbReference>